<proteinExistence type="predicted"/>
<protein>
    <submittedName>
        <fullName evidence="3">Uncharacterized protein</fullName>
    </submittedName>
</protein>
<gene>
    <name evidence="3" type="ORF">GGX14DRAFT_388268</name>
</gene>
<feature type="coiled-coil region" evidence="1">
    <location>
        <begin position="103"/>
        <end position="130"/>
    </location>
</feature>
<name>A0AAD6YKZ5_9AGAR</name>
<feature type="compositionally biased region" description="Polar residues" evidence="2">
    <location>
        <begin position="250"/>
        <end position="269"/>
    </location>
</feature>
<feature type="region of interest" description="Disordered" evidence="2">
    <location>
        <begin position="1"/>
        <end position="61"/>
    </location>
</feature>
<evidence type="ECO:0000313" key="3">
    <source>
        <dbReference type="EMBL" id="KAJ7222466.1"/>
    </source>
</evidence>
<dbReference type="EMBL" id="JARJCW010000007">
    <property type="protein sequence ID" value="KAJ7222466.1"/>
    <property type="molecule type" value="Genomic_DNA"/>
</dbReference>
<dbReference type="Proteomes" id="UP001219525">
    <property type="component" value="Unassembled WGS sequence"/>
</dbReference>
<organism evidence="3 4">
    <name type="scientific">Mycena pura</name>
    <dbReference type="NCBI Taxonomy" id="153505"/>
    <lineage>
        <taxon>Eukaryota</taxon>
        <taxon>Fungi</taxon>
        <taxon>Dikarya</taxon>
        <taxon>Basidiomycota</taxon>
        <taxon>Agaricomycotina</taxon>
        <taxon>Agaricomycetes</taxon>
        <taxon>Agaricomycetidae</taxon>
        <taxon>Agaricales</taxon>
        <taxon>Marasmiineae</taxon>
        <taxon>Mycenaceae</taxon>
        <taxon>Mycena</taxon>
    </lineage>
</organism>
<sequence length="721" mass="79260">MAPKMAPEKPAERPLLLPGLAPHLFHPQKRKRTTSPASAHPRSTRPPSMGSATLEERARGNAKAALLRSKLDIARNEADARAAEMHVLEEHFAAQEADEHRTIADLKTRILSLEAELALARQQLLKQNDTMLKQNAQFIDMFFERERKRGGEATDYAGPYSIASSVAVYSRLAVPVGVDPRPQLQGGAVERHVTGEPYLTNSGACFNFQANRFSESTSYAMAPEKPAERPLLLPGLVPHLFHPQKRKRTTSTASTHPRSTRPPSMGSTTLEERANEKAARLREKLDNARNATDPKEAEIQVLEEHFAAAEAVEAIQLRKVAELKTKIMTLEAALALKNQQFNSLFALYVREHGGVGEAGVSGGIGEAGVAGGVPKRMDTTTNGNLRVPERRRPRRQSIATVVLDSHRLPRPVSKVNKRQEEARRSAPCRERWERLARGEKRGFFASSRRVGILTCRNDTQNDAPGRIQTRRASHNMSGPLSSSRTMYDAIRAAHFAYGTFAGAAHTAKLCQVPELRRAIHPRRGAAARNATSTFAFLESLFNLGESQTDAIPIRSFLNPSATSVSASTADDSALLRAIIDATGAFLTAKYNSVLEARLGRLPAQTKEAEEIIKFQEILAEIPFATSDSAYLVLAVNGEFHHGKRKVMVPPCVAPLWQGVLAHRPWIARYIACAGEVRNQCSRMPHGQWEETAVSFALAKSDFDPEVQAEAPGNSTKGWSEI</sequence>
<reference evidence="3" key="1">
    <citation type="submission" date="2023-03" db="EMBL/GenBank/DDBJ databases">
        <title>Massive genome expansion in bonnet fungi (Mycena s.s.) driven by repeated elements and novel gene families across ecological guilds.</title>
        <authorList>
            <consortium name="Lawrence Berkeley National Laboratory"/>
            <person name="Harder C.B."/>
            <person name="Miyauchi S."/>
            <person name="Viragh M."/>
            <person name="Kuo A."/>
            <person name="Thoen E."/>
            <person name="Andreopoulos B."/>
            <person name="Lu D."/>
            <person name="Skrede I."/>
            <person name="Drula E."/>
            <person name="Henrissat B."/>
            <person name="Morin E."/>
            <person name="Kohler A."/>
            <person name="Barry K."/>
            <person name="LaButti K."/>
            <person name="Morin E."/>
            <person name="Salamov A."/>
            <person name="Lipzen A."/>
            <person name="Mereny Z."/>
            <person name="Hegedus B."/>
            <person name="Baldrian P."/>
            <person name="Stursova M."/>
            <person name="Weitz H."/>
            <person name="Taylor A."/>
            <person name="Grigoriev I.V."/>
            <person name="Nagy L.G."/>
            <person name="Martin F."/>
            <person name="Kauserud H."/>
        </authorList>
    </citation>
    <scope>NUCLEOTIDE SEQUENCE</scope>
    <source>
        <strain evidence="3">9144</strain>
    </source>
</reference>
<evidence type="ECO:0000313" key="4">
    <source>
        <dbReference type="Proteomes" id="UP001219525"/>
    </source>
</evidence>
<feature type="region of interest" description="Disordered" evidence="2">
    <location>
        <begin position="243"/>
        <end position="280"/>
    </location>
</feature>
<evidence type="ECO:0000256" key="2">
    <source>
        <dbReference type="SAM" id="MobiDB-lite"/>
    </source>
</evidence>
<feature type="compositionally biased region" description="Basic and acidic residues" evidence="2">
    <location>
        <begin position="270"/>
        <end position="280"/>
    </location>
</feature>
<feature type="compositionally biased region" description="Basic and acidic residues" evidence="2">
    <location>
        <begin position="1"/>
        <end position="12"/>
    </location>
</feature>
<keyword evidence="1" id="KW-0175">Coiled coil</keyword>
<accession>A0AAD6YKZ5</accession>
<evidence type="ECO:0000256" key="1">
    <source>
        <dbReference type="SAM" id="Coils"/>
    </source>
</evidence>
<dbReference type="AlphaFoldDB" id="A0AAD6YKZ5"/>
<keyword evidence="4" id="KW-1185">Reference proteome</keyword>
<comment type="caution">
    <text evidence="3">The sequence shown here is derived from an EMBL/GenBank/DDBJ whole genome shotgun (WGS) entry which is preliminary data.</text>
</comment>
<feature type="region of interest" description="Disordered" evidence="2">
    <location>
        <begin position="371"/>
        <end position="394"/>
    </location>
</feature>